<organism evidence="2 3">
    <name type="scientific">Atopococcus tabaci</name>
    <dbReference type="NCBI Taxonomy" id="269774"/>
    <lineage>
        <taxon>Bacteria</taxon>
        <taxon>Bacillati</taxon>
        <taxon>Bacillota</taxon>
        <taxon>Bacilli</taxon>
        <taxon>Lactobacillales</taxon>
        <taxon>Carnobacteriaceae</taxon>
        <taxon>Atopococcus</taxon>
    </lineage>
</organism>
<dbReference type="Gene3D" id="3.30.70.100">
    <property type="match status" value="1"/>
</dbReference>
<dbReference type="CDD" id="cd00371">
    <property type="entry name" value="HMA"/>
    <property type="match status" value="1"/>
</dbReference>
<dbReference type="GO" id="GO:0046872">
    <property type="term" value="F:metal ion binding"/>
    <property type="evidence" value="ECO:0007669"/>
    <property type="project" value="InterPro"/>
</dbReference>
<gene>
    <name evidence="2" type="ORF">Q4F26_06495</name>
</gene>
<reference evidence="2" key="1">
    <citation type="submission" date="2023-07" db="EMBL/GenBank/DDBJ databases">
        <title>Between Cages and Wild: Unraveling the Impact of Captivity on Animal Microbiomes and Antimicrobial Resistance.</title>
        <authorList>
            <person name="Schmartz G.P."/>
            <person name="Rehner J."/>
            <person name="Schuff M.J."/>
            <person name="Becker S.L."/>
            <person name="Kravczyk M."/>
            <person name="Gurevich A."/>
            <person name="Francke R."/>
            <person name="Mueller R."/>
            <person name="Keller V."/>
            <person name="Keller A."/>
        </authorList>
    </citation>
    <scope>NUCLEOTIDE SEQUENCE</scope>
    <source>
        <strain evidence="2">S39M_St_73</strain>
    </source>
</reference>
<protein>
    <submittedName>
        <fullName evidence="2">Heavy metal-associated domain-containing protein</fullName>
    </submittedName>
</protein>
<sequence length="69" mass="7948">MKKYKVSIQGMTCTSCEEHVTTALKNIGAKDIKTSYRERKTEFDLADTGIYFLILPQRAYNKVEEIKTV</sequence>
<keyword evidence="3" id="KW-1185">Reference proteome</keyword>
<dbReference type="InterPro" id="IPR006121">
    <property type="entry name" value="HMA_dom"/>
</dbReference>
<dbReference type="Pfam" id="PF00403">
    <property type="entry name" value="HMA"/>
    <property type="match status" value="1"/>
</dbReference>
<dbReference type="SUPFAM" id="SSF55008">
    <property type="entry name" value="HMA, heavy metal-associated domain"/>
    <property type="match status" value="1"/>
</dbReference>
<evidence type="ECO:0000313" key="3">
    <source>
        <dbReference type="Proteomes" id="UP001171751"/>
    </source>
</evidence>
<evidence type="ECO:0000259" key="1">
    <source>
        <dbReference type="Pfam" id="PF00403"/>
    </source>
</evidence>
<dbReference type="AlphaFoldDB" id="A0AA43ZSS3"/>
<dbReference type="InterPro" id="IPR036163">
    <property type="entry name" value="HMA_dom_sf"/>
</dbReference>
<evidence type="ECO:0000313" key="2">
    <source>
        <dbReference type="EMBL" id="MDO5457981.1"/>
    </source>
</evidence>
<feature type="domain" description="HMA" evidence="1">
    <location>
        <begin position="6"/>
        <end position="42"/>
    </location>
</feature>
<dbReference type="EMBL" id="JAUNQW010000050">
    <property type="protein sequence ID" value="MDO5457981.1"/>
    <property type="molecule type" value="Genomic_DNA"/>
</dbReference>
<name>A0AA43ZSS3_9LACT</name>
<accession>A0AA43ZSS3</accession>
<proteinExistence type="predicted"/>
<comment type="caution">
    <text evidence="2">The sequence shown here is derived from an EMBL/GenBank/DDBJ whole genome shotgun (WGS) entry which is preliminary data.</text>
</comment>
<dbReference type="Proteomes" id="UP001171751">
    <property type="component" value="Unassembled WGS sequence"/>
</dbReference>